<proteinExistence type="inferred from homology"/>
<dbReference type="SUPFAM" id="SSF50475">
    <property type="entry name" value="FMN-binding split barrel"/>
    <property type="match status" value="1"/>
</dbReference>
<gene>
    <name evidence="3" type="ORF">IAC44_04860</name>
</gene>
<dbReference type="GO" id="GO:0016646">
    <property type="term" value="F:oxidoreductase activity, acting on the CH-NH group of donors, NAD or NADP as acceptor"/>
    <property type="evidence" value="ECO:0007669"/>
    <property type="project" value="UniProtKB-ARBA"/>
</dbReference>
<dbReference type="Gene3D" id="2.30.110.10">
    <property type="entry name" value="Electron Transport, Fmn-binding Protein, Chain A"/>
    <property type="match status" value="1"/>
</dbReference>
<dbReference type="InterPro" id="IPR002563">
    <property type="entry name" value="Flavin_Rdtase-like_dom"/>
</dbReference>
<evidence type="ECO:0000313" key="4">
    <source>
        <dbReference type="Proteomes" id="UP000824161"/>
    </source>
</evidence>
<dbReference type="AlphaFoldDB" id="A0A9D1HBS9"/>
<dbReference type="PANTHER" id="PTHR43567">
    <property type="entry name" value="FLAVOREDOXIN-RELATED-RELATED"/>
    <property type="match status" value="1"/>
</dbReference>
<dbReference type="InterPro" id="IPR012349">
    <property type="entry name" value="Split_barrel_FMN-bd"/>
</dbReference>
<organism evidence="3 4">
    <name type="scientific">Candidatus Merdimorpha stercoravium</name>
    <dbReference type="NCBI Taxonomy" id="2840863"/>
    <lineage>
        <taxon>Bacteria</taxon>
        <taxon>Pseudomonadati</taxon>
        <taxon>Bacteroidota</taxon>
        <taxon>Flavobacteriia</taxon>
        <taxon>Flavobacteriales</taxon>
        <taxon>Candidatus Merdimorpha</taxon>
    </lineage>
</organism>
<protein>
    <submittedName>
        <fullName evidence="3">Flavin reductase</fullName>
    </submittedName>
</protein>
<accession>A0A9D1HBS9</accession>
<evidence type="ECO:0000313" key="3">
    <source>
        <dbReference type="EMBL" id="HIT98152.1"/>
    </source>
</evidence>
<dbReference type="GO" id="GO:0010181">
    <property type="term" value="F:FMN binding"/>
    <property type="evidence" value="ECO:0007669"/>
    <property type="project" value="InterPro"/>
</dbReference>
<comment type="caution">
    <text evidence="3">The sequence shown here is derived from an EMBL/GenBank/DDBJ whole genome shotgun (WGS) entry which is preliminary data.</text>
</comment>
<feature type="domain" description="Flavin reductase like" evidence="2">
    <location>
        <begin position="19"/>
        <end position="170"/>
    </location>
</feature>
<dbReference type="InterPro" id="IPR052174">
    <property type="entry name" value="Flavoredoxin"/>
</dbReference>
<evidence type="ECO:0000259" key="2">
    <source>
        <dbReference type="Pfam" id="PF01613"/>
    </source>
</evidence>
<dbReference type="PANTHER" id="PTHR43567:SF5">
    <property type="entry name" value="HYPOTHETICAL CYTOSOLIC PROTEIN"/>
    <property type="match status" value="1"/>
</dbReference>
<dbReference type="Pfam" id="PF01613">
    <property type="entry name" value="Flavin_Reduct"/>
    <property type="match status" value="1"/>
</dbReference>
<reference evidence="3" key="2">
    <citation type="journal article" date="2021" name="PeerJ">
        <title>Extensive microbial diversity within the chicken gut microbiome revealed by metagenomics and culture.</title>
        <authorList>
            <person name="Gilroy R."/>
            <person name="Ravi A."/>
            <person name="Getino M."/>
            <person name="Pursley I."/>
            <person name="Horton D.L."/>
            <person name="Alikhan N.F."/>
            <person name="Baker D."/>
            <person name="Gharbi K."/>
            <person name="Hall N."/>
            <person name="Watson M."/>
            <person name="Adriaenssens E.M."/>
            <person name="Foster-Nyarko E."/>
            <person name="Jarju S."/>
            <person name="Secka A."/>
            <person name="Antonio M."/>
            <person name="Oren A."/>
            <person name="Chaudhuri R.R."/>
            <person name="La Ragione R."/>
            <person name="Hildebrand F."/>
            <person name="Pallen M.J."/>
        </authorList>
    </citation>
    <scope>NUCLEOTIDE SEQUENCE</scope>
    <source>
        <strain evidence="3">1383</strain>
    </source>
</reference>
<name>A0A9D1HBS9_9FLAO</name>
<dbReference type="Proteomes" id="UP000824161">
    <property type="component" value="Unassembled WGS sequence"/>
</dbReference>
<comment type="similarity">
    <text evidence="1">Belongs to the flavoredoxin family.</text>
</comment>
<reference evidence="3" key="1">
    <citation type="submission" date="2020-10" db="EMBL/GenBank/DDBJ databases">
        <authorList>
            <person name="Gilroy R."/>
        </authorList>
    </citation>
    <scope>NUCLEOTIDE SEQUENCE</scope>
    <source>
        <strain evidence="3">1383</strain>
    </source>
</reference>
<sequence>MKKIAPEDLSDNPIRLIGRDWMLVTAGQMGDFNTMTASWGGVGHLWNVPVAFVFVRPERYTYGFMEREEGFTLSFFDGRYRSALSLLGTKSGRDGDKVAESGLTPVPAPGGGVTFAQARVVLECRKLYVSDLQAGKFLDPAILPRFYDAQHGGLHRVYIARITAAYLAED</sequence>
<evidence type="ECO:0000256" key="1">
    <source>
        <dbReference type="ARBA" id="ARBA00038054"/>
    </source>
</evidence>
<dbReference type="EMBL" id="DVLY01000114">
    <property type="protein sequence ID" value="HIT98152.1"/>
    <property type="molecule type" value="Genomic_DNA"/>
</dbReference>